<evidence type="ECO:0000313" key="4">
    <source>
        <dbReference type="EMBL" id="KOM48430.1"/>
    </source>
</evidence>
<dbReference type="InterPro" id="IPR012338">
    <property type="entry name" value="Beta-lactam/transpept-like"/>
</dbReference>
<feature type="region of interest" description="Disordered" evidence="1">
    <location>
        <begin position="431"/>
        <end position="514"/>
    </location>
</feature>
<evidence type="ECO:0000259" key="2">
    <source>
        <dbReference type="Pfam" id="PF00144"/>
    </source>
</evidence>
<evidence type="ECO:0000259" key="3">
    <source>
        <dbReference type="Pfam" id="PF03109"/>
    </source>
</evidence>
<organism evidence="4 5">
    <name type="scientific">Phaseolus angularis</name>
    <name type="common">Azuki bean</name>
    <name type="synonym">Vigna angularis</name>
    <dbReference type="NCBI Taxonomy" id="3914"/>
    <lineage>
        <taxon>Eukaryota</taxon>
        <taxon>Viridiplantae</taxon>
        <taxon>Streptophyta</taxon>
        <taxon>Embryophyta</taxon>
        <taxon>Tracheophyta</taxon>
        <taxon>Spermatophyta</taxon>
        <taxon>Magnoliopsida</taxon>
        <taxon>eudicotyledons</taxon>
        <taxon>Gunneridae</taxon>
        <taxon>Pentapetalae</taxon>
        <taxon>rosids</taxon>
        <taxon>fabids</taxon>
        <taxon>Fabales</taxon>
        <taxon>Fabaceae</taxon>
        <taxon>Papilionoideae</taxon>
        <taxon>50 kb inversion clade</taxon>
        <taxon>NPAAA clade</taxon>
        <taxon>indigoferoid/millettioid clade</taxon>
        <taxon>Phaseoleae</taxon>
        <taxon>Vigna</taxon>
    </lineage>
</organism>
<dbReference type="EMBL" id="CM003377">
    <property type="protein sequence ID" value="KOM48430.1"/>
    <property type="molecule type" value="Genomic_DNA"/>
</dbReference>
<dbReference type="Gene3D" id="3.40.710.10">
    <property type="entry name" value="DD-peptidase/beta-lactamase superfamily"/>
    <property type="match status" value="2"/>
</dbReference>
<dbReference type="OMA" id="AYCDISN"/>
<dbReference type="Pfam" id="PF03109">
    <property type="entry name" value="ABC1"/>
    <property type="match status" value="1"/>
</dbReference>
<feature type="domain" description="ABC1 atypical kinase-like" evidence="3">
    <location>
        <begin position="1"/>
        <end position="92"/>
    </location>
</feature>
<name>A0A0L9UZZ2_PHAAN</name>
<feature type="compositionally biased region" description="Low complexity" evidence="1">
    <location>
        <begin position="501"/>
        <end position="510"/>
    </location>
</feature>
<dbReference type="SUPFAM" id="SSF56601">
    <property type="entry name" value="beta-lactamase/transpeptidase-like"/>
    <property type="match status" value="1"/>
</dbReference>
<accession>A0A0L9UZZ2</accession>
<dbReference type="InterPro" id="IPR004147">
    <property type="entry name" value="ABC1_dom"/>
</dbReference>
<evidence type="ECO:0000256" key="1">
    <source>
        <dbReference type="SAM" id="MobiDB-lite"/>
    </source>
</evidence>
<protein>
    <submittedName>
        <fullName evidence="4">Uncharacterized protein</fullName>
    </submittedName>
</protein>
<reference evidence="5" key="1">
    <citation type="journal article" date="2015" name="Proc. Natl. Acad. Sci. U.S.A.">
        <title>Genome sequencing of adzuki bean (Vigna angularis) provides insight into high starch and low fat accumulation and domestication.</title>
        <authorList>
            <person name="Yang K."/>
            <person name="Tian Z."/>
            <person name="Chen C."/>
            <person name="Luo L."/>
            <person name="Zhao B."/>
            <person name="Wang Z."/>
            <person name="Yu L."/>
            <person name="Li Y."/>
            <person name="Sun Y."/>
            <person name="Li W."/>
            <person name="Chen Y."/>
            <person name="Li Y."/>
            <person name="Zhang Y."/>
            <person name="Ai D."/>
            <person name="Zhao J."/>
            <person name="Shang C."/>
            <person name="Ma Y."/>
            <person name="Wu B."/>
            <person name="Wang M."/>
            <person name="Gao L."/>
            <person name="Sun D."/>
            <person name="Zhang P."/>
            <person name="Guo F."/>
            <person name="Wang W."/>
            <person name="Li Y."/>
            <person name="Wang J."/>
            <person name="Varshney R.K."/>
            <person name="Wang J."/>
            <person name="Ling H.Q."/>
            <person name="Wan P."/>
        </authorList>
    </citation>
    <scope>NUCLEOTIDE SEQUENCE</scope>
    <source>
        <strain evidence="5">cv. Jingnong 6</strain>
    </source>
</reference>
<proteinExistence type="predicted"/>
<dbReference type="AlphaFoldDB" id="A0A0L9UZZ2"/>
<feature type="domain" description="Beta-lactamase-related" evidence="2">
    <location>
        <begin position="249"/>
        <end position="438"/>
    </location>
</feature>
<dbReference type="PANTHER" id="PTHR43319">
    <property type="entry name" value="BETA-LACTAMASE-RELATED"/>
    <property type="match status" value="1"/>
</dbReference>
<dbReference type="STRING" id="3914.A0A0L9UZZ2"/>
<dbReference type="Pfam" id="PF00144">
    <property type="entry name" value="Beta-lactamase"/>
    <property type="match status" value="1"/>
</dbReference>
<dbReference type="PANTHER" id="PTHR43319:SF3">
    <property type="entry name" value="BETA-LACTAMASE-RELATED DOMAIN-CONTAINING PROTEIN"/>
    <property type="match status" value="1"/>
</dbReference>
<evidence type="ECO:0000313" key="5">
    <source>
        <dbReference type="Proteomes" id="UP000053144"/>
    </source>
</evidence>
<dbReference type="InterPro" id="IPR052907">
    <property type="entry name" value="Beta-lactamase/esterase"/>
</dbReference>
<dbReference type="Proteomes" id="UP000053144">
    <property type="component" value="Chromosome 7"/>
</dbReference>
<dbReference type="Gramene" id="KOM48430">
    <property type="protein sequence ID" value="KOM48430"/>
    <property type="gene ID" value="LR48_Vigan07g213400"/>
</dbReference>
<sequence>MDGIRLNDLESLEAFGVNKQKIVEEITRAYAHQIYVDGFFNGDPHPGNFLVSKESPHRPILLDFGLTKRLSSTIKQALAKMFLASTEGDHVALLSAFAEMGLKLRLDMPEQAMEVTTVFFRSTTPANEYHKTMKSLAEQRDKNMKVIQEKMKLDKKEMKRFNPVDAFPGDIVIFGRVLNLLRGLSSSMNVRIIYMDIMRPFAESVLSGYISRGPSVNDRWIFDSPVHSEVESKLRQLLIELGNNDKILGIQVHHVLNHTSGLHNAMGDITQENPLLMLDWDGCLNCISQSVPETEPGKEQFYHYLSFGWLCGGIIEHASGKKFQEILEEAIIRPLHIEGELYVGIPPGVESRLAALTVDTDDLSKLSALSNRSDLPSTFQPQQIAQVATTLPVVFNTLNARRAIIPAGNGHLSARALARYYAALANGGKLPPPHSSASKPLLGSHPHIPKLNSSQKVPKKRKCIGRKQATVPAVSTNRSYEKVSCSDDLEADEGSNINRQSSSSDDTSSSRIGNNLKTHVAGKVYRNPRIIDEFLGTGDYENLALPNGGFGLGFKRFTSKDGSSIAFGHSGMGGSTGFCDVTNKFSIAVTLNKMSFGGVTGKIVQLVCSELNIPVPDDFLRFAVEQRGEDAQLQMGRPMIN</sequence>
<dbReference type="InterPro" id="IPR001466">
    <property type="entry name" value="Beta-lactam-related"/>
</dbReference>
<gene>
    <name evidence="4" type="ORF">LR48_Vigan07g213400</name>
</gene>